<organism evidence="2">
    <name type="scientific">Vitis vinifera</name>
    <name type="common">Grape</name>
    <dbReference type="NCBI Taxonomy" id="29760"/>
    <lineage>
        <taxon>Eukaryota</taxon>
        <taxon>Viridiplantae</taxon>
        <taxon>Streptophyta</taxon>
        <taxon>Embryophyta</taxon>
        <taxon>Tracheophyta</taxon>
        <taxon>Spermatophyta</taxon>
        <taxon>Magnoliopsida</taxon>
        <taxon>eudicotyledons</taxon>
        <taxon>Gunneridae</taxon>
        <taxon>Pentapetalae</taxon>
        <taxon>rosids</taxon>
        <taxon>Vitales</taxon>
        <taxon>Vitaceae</taxon>
        <taxon>Viteae</taxon>
        <taxon>Vitis</taxon>
    </lineage>
</organism>
<name>A5AJA3_VITVI</name>
<dbReference type="AlphaFoldDB" id="A5AJA3"/>
<sequence>MAQPHPTDPELQLHNRNQKLHSLLRIQYLHHAANGPEPKILRPLHHIPQPLHVLHGVKNRPHQPTDRVETLTELRRDLILLPHRLALQLAHPLQLRRREVAEVTVVSPAEDVDDVGLEEDAGVGVDEVEGDGGAPPGDPLEGALQGGGPGGGEQRNDVVAGGVGHGSVVLGVVGPHLVDEVEEGSVAVRRCGLGCQPELLEEVVEPQLIGFLQHSGQRLRVSLDSAVHSPAVLADRPQLLGDYRKWLVGGVLLHTRHPARQPVLLPHDPAVEGIDGDELGGGDVREVASGAALEEVGELGPELGAGDGVEEADGEGGAATAQPEEGVLEGGDPGGAEERRGVELGELGPGGAVVLEMLERLLDEVAEVVGVGAVGIKHLEELLEVLVLLVDPILKATMEETMAGTRHGKGKKGKNSEKRRDR</sequence>
<feature type="region of interest" description="Disordered" evidence="1">
    <location>
        <begin position="300"/>
        <end position="336"/>
    </location>
</feature>
<gene>
    <name evidence="2" type="ORF">VITISV_017763</name>
</gene>
<dbReference type="EMBL" id="AM428049">
    <property type="protein sequence ID" value="CAN60299.1"/>
    <property type="molecule type" value="Genomic_DNA"/>
</dbReference>
<evidence type="ECO:0000313" key="2">
    <source>
        <dbReference type="EMBL" id="CAN60299.1"/>
    </source>
</evidence>
<feature type="region of interest" description="Disordered" evidence="1">
    <location>
        <begin position="125"/>
        <end position="157"/>
    </location>
</feature>
<feature type="compositionally biased region" description="Gly residues" evidence="1">
    <location>
        <begin position="144"/>
        <end position="153"/>
    </location>
</feature>
<feature type="region of interest" description="Disordered" evidence="1">
    <location>
        <begin position="401"/>
        <end position="422"/>
    </location>
</feature>
<accession>A5AJA3</accession>
<reference evidence="2" key="1">
    <citation type="journal article" date="2007" name="PLoS ONE">
        <title>The first genome sequence of an elite grapevine cultivar (Pinot noir Vitis vinifera L.): coping with a highly heterozygous genome.</title>
        <authorList>
            <person name="Velasco R."/>
            <person name="Zharkikh A."/>
            <person name="Troggio M."/>
            <person name="Cartwright D.A."/>
            <person name="Cestaro A."/>
            <person name="Pruss D."/>
            <person name="Pindo M."/>
            <person name="FitzGerald L.M."/>
            <person name="Vezzulli S."/>
            <person name="Reid J."/>
            <person name="Malacarne G."/>
            <person name="Iliev D."/>
            <person name="Coppola G."/>
            <person name="Wardell B."/>
            <person name="Micheletti D."/>
            <person name="Macalma T."/>
            <person name="Facci M."/>
            <person name="Mitchell J.T."/>
            <person name="Perazzolli M."/>
            <person name="Eldredge G."/>
            <person name="Gatto P."/>
            <person name="Oyzerski R."/>
            <person name="Moretto M."/>
            <person name="Gutin N."/>
            <person name="Stefanini M."/>
            <person name="Chen Y."/>
            <person name="Segala C."/>
            <person name="Davenport C."/>
            <person name="Dematte L."/>
            <person name="Mraz A."/>
            <person name="Battilana J."/>
            <person name="Stormo K."/>
            <person name="Costa F."/>
            <person name="Tao Q."/>
            <person name="Si-Ammour A."/>
            <person name="Harkins T."/>
            <person name="Lackey A."/>
            <person name="Perbost C."/>
            <person name="Taillon B."/>
            <person name="Stella A."/>
            <person name="Solovyev V."/>
            <person name="Fawcett J.A."/>
            <person name="Sterck L."/>
            <person name="Vandepoele K."/>
            <person name="Grando S.M."/>
            <person name="Toppo S."/>
            <person name="Moser C."/>
            <person name="Lanchbury J."/>
            <person name="Bogden R."/>
            <person name="Skolnick M."/>
            <person name="Sgaramella V."/>
            <person name="Bhatnagar S.K."/>
            <person name="Fontana P."/>
            <person name="Gutin A."/>
            <person name="Van de Peer Y."/>
            <person name="Salamini F."/>
            <person name="Viola R."/>
        </authorList>
    </citation>
    <scope>NUCLEOTIDE SEQUENCE</scope>
</reference>
<evidence type="ECO:0000256" key="1">
    <source>
        <dbReference type="SAM" id="MobiDB-lite"/>
    </source>
</evidence>
<protein>
    <submittedName>
        <fullName evidence="2">Uncharacterized protein</fullName>
    </submittedName>
</protein>
<proteinExistence type="predicted"/>